<dbReference type="Proteomes" id="UP000499080">
    <property type="component" value="Unassembled WGS sequence"/>
</dbReference>
<protein>
    <submittedName>
        <fullName evidence="2">Uncharacterized protein</fullName>
    </submittedName>
</protein>
<dbReference type="AlphaFoldDB" id="A0A4Y2HW57"/>
<accession>A0A4Y2HW57</accession>
<dbReference type="EMBL" id="BGPR01002208">
    <property type="protein sequence ID" value="GBM69681.1"/>
    <property type="molecule type" value="Genomic_DNA"/>
</dbReference>
<name>A0A4Y2HW57_ARAVE</name>
<gene>
    <name evidence="2" type="ORF">AVEN_49054_1</name>
</gene>
<evidence type="ECO:0000256" key="1">
    <source>
        <dbReference type="SAM" id="MobiDB-lite"/>
    </source>
</evidence>
<comment type="caution">
    <text evidence="2">The sequence shown here is derived from an EMBL/GenBank/DDBJ whole genome shotgun (WGS) entry which is preliminary data.</text>
</comment>
<keyword evidence="3" id="KW-1185">Reference proteome</keyword>
<feature type="region of interest" description="Disordered" evidence="1">
    <location>
        <begin position="1"/>
        <end position="30"/>
    </location>
</feature>
<proteinExistence type="predicted"/>
<evidence type="ECO:0000313" key="2">
    <source>
        <dbReference type="EMBL" id="GBM69681.1"/>
    </source>
</evidence>
<sequence>MRRTSPELVPPSLTSAPRRTAPHHTTPAGGRLASTYDLACNMPIPPDLQWNRVSNLEPSGPAVDTFVQHLNGTLTKLLHVLRIRIQNYRYV</sequence>
<evidence type="ECO:0000313" key="3">
    <source>
        <dbReference type="Proteomes" id="UP000499080"/>
    </source>
</evidence>
<reference evidence="2 3" key="1">
    <citation type="journal article" date="2019" name="Sci. Rep.">
        <title>Orb-weaving spider Araneus ventricosus genome elucidates the spidroin gene catalogue.</title>
        <authorList>
            <person name="Kono N."/>
            <person name="Nakamura H."/>
            <person name="Ohtoshi R."/>
            <person name="Moran D.A.P."/>
            <person name="Shinohara A."/>
            <person name="Yoshida Y."/>
            <person name="Fujiwara M."/>
            <person name="Mori M."/>
            <person name="Tomita M."/>
            <person name="Arakawa K."/>
        </authorList>
    </citation>
    <scope>NUCLEOTIDE SEQUENCE [LARGE SCALE GENOMIC DNA]</scope>
</reference>
<organism evidence="2 3">
    <name type="scientific">Araneus ventricosus</name>
    <name type="common">Orbweaver spider</name>
    <name type="synonym">Epeira ventricosa</name>
    <dbReference type="NCBI Taxonomy" id="182803"/>
    <lineage>
        <taxon>Eukaryota</taxon>
        <taxon>Metazoa</taxon>
        <taxon>Ecdysozoa</taxon>
        <taxon>Arthropoda</taxon>
        <taxon>Chelicerata</taxon>
        <taxon>Arachnida</taxon>
        <taxon>Araneae</taxon>
        <taxon>Araneomorphae</taxon>
        <taxon>Entelegynae</taxon>
        <taxon>Araneoidea</taxon>
        <taxon>Araneidae</taxon>
        <taxon>Araneus</taxon>
    </lineage>
</organism>